<organism evidence="1 2">
    <name type="scientific">Corallococcus llansteffanensis</name>
    <dbReference type="NCBI Taxonomy" id="2316731"/>
    <lineage>
        <taxon>Bacteria</taxon>
        <taxon>Pseudomonadati</taxon>
        <taxon>Myxococcota</taxon>
        <taxon>Myxococcia</taxon>
        <taxon>Myxococcales</taxon>
        <taxon>Cystobacterineae</taxon>
        <taxon>Myxococcaceae</taxon>
        <taxon>Corallococcus</taxon>
    </lineage>
</organism>
<protein>
    <submittedName>
        <fullName evidence="1">Uncharacterized protein</fullName>
    </submittedName>
</protein>
<dbReference type="AlphaFoldDB" id="A0A3A8PPC4"/>
<evidence type="ECO:0000313" key="1">
    <source>
        <dbReference type="EMBL" id="RKH57988.1"/>
    </source>
</evidence>
<dbReference type="EMBL" id="RAWB01000167">
    <property type="protein sequence ID" value="RKH57988.1"/>
    <property type="molecule type" value="Genomic_DNA"/>
</dbReference>
<keyword evidence="2" id="KW-1185">Reference proteome</keyword>
<dbReference type="Proteomes" id="UP000272888">
    <property type="component" value="Unassembled WGS sequence"/>
</dbReference>
<feature type="non-terminal residue" evidence="1">
    <location>
        <position position="192"/>
    </location>
</feature>
<reference evidence="2" key="1">
    <citation type="submission" date="2018-09" db="EMBL/GenBank/DDBJ databases">
        <authorList>
            <person name="Livingstone P.G."/>
            <person name="Whitworth D.E."/>
        </authorList>
    </citation>
    <scope>NUCLEOTIDE SEQUENCE [LARGE SCALE GENOMIC DNA]</scope>
    <source>
        <strain evidence="2">CA051B</strain>
    </source>
</reference>
<sequence length="192" mass="20007">MLALCLVVAPGCGEDDVDPQPPSYFQPDTAALDVLPGVYPNAIDLTGSGSLEVAVLGDETLAAEELLADEATLSAPGGKAKVRALAAGTARDVDGDGRLDAILSFSVPELKAAGVLTQQTAQVVFGARTRGGATVSARDSVHDIHHPVVRFPPPTGPHAVGTLEDAWTDEAREETLTPTSGDKRELKVRFWS</sequence>
<gene>
    <name evidence="1" type="ORF">D7V93_17480</name>
</gene>
<comment type="caution">
    <text evidence="1">The sequence shown here is derived from an EMBL/GenBank/DDBJ whole genome shotgun (WGS) entry which is preliminary data.</text>
</comment>
<accession>A0A3A8PPC4</accession>
<evidence type="ECO:0000313" key="2">
    <source>
        <dbReference type="Proteomes" id="UP000272888"/>
    </source>
</evidence>
<name>A0A3A8PPC4_9BACT</name>
<proteinExistence type="predicted"/>
<dbReference type="RefSeq" id="WP_279636923.1">
    <property type="nucleotide sequence ID" value="NZ_RAWB01000167.1"/>
</dbReference>